<accession>A0A918BXD7</accession>
<reference evidence="2" key="2">
    <citation type="submission" date="2020-09" db="EMBL/GenBank/DDBJ databases">
        <authorList>
            <person name="Sun Q."/>
            <person name="Ohkuma M."/>
        </authorList>
    </citation>
    <scope>NUCLEOTIDE SEQUENCE</scope>
    <source>
        <strain evidence="2">JCM 31311</strain>
    </source>
</reference>
<dbReference type="InterPro" id="IPR053147">
    <property type="entry name" value="Hsp_HslJ-like"/>
</dbReference>
<reference evidence="2" key="1">
    <citation type="journal article" date="2014" name="Int. J. Syst. Evol. Microbiol.">
        <title>Complete genome sequence of Corynebacterium casei LMG S-19264T (=DSM 44701T), isolated from a smear-ripened cheese.</title>
        <authorList>
            <consortium name="US DOE Joint Genome Institute (JGI-PGF)"/>
            <person name="Walter F."/>
            <person name="Albersmeier A."/>
            <person name="Kalinowski J."/>
            <person name="Ruckert C."/>
        </authorList>
    </citation>
    <scope>NUCLEOTIDE SEQUENCE</scope>
    <source>
        <strain evidence="2">JCM 31311</strain>
    </source>
</reference>
<name>A0A918BXD7_9DEIO</name>
<evidence type="ECO:0000259" key="1">
    <source>
        <dbReference type="Pfam" id="PF03724"/>
    </source>
</evidence>
<dbReference type="EMBL" id="BMQL01000001">
    <property type="protein sequence ID" value="GGQ94839.1"/>
    <property type="molecule type" value="Genomic_DNA"/>
</dbReference>
<gene>
    <name evidence="2" type="ORF">GCM10008957_03830</name>
</gene>
<protein>
    <recommendedName>
        <fullName evidence="1">DUF306 domain-containing protein</fullName>
    </recommendedName>
</protein>
<comment type="caution">
    <text evidence="2">The sequence shown here is derived from an EMBL/GenBank/DDBJ whole genome shotgun (WGS) entry which is preliminary data.</text>
</comment>
<dbReference type="PANTHER" id="PTHR35535">
    <property type="entry name" value="HEAT SHOCK PROTEIN HSLJ"/>
    <property type="match status" value="1"/>
</dbReference>
<proteinExistence type="predicted"/>
<feature type="domain" description="DUF306" evidence="1">
    <location>
        <begin position="22"/>
        <end position="111"/>
    </location>
</feature>
<dbReference type="InterPro" id="IPR038670">
    <property type="entry name" value="HslJ-like_sf"/>
</dbReference>
<evidence type="ECO:0000313" key="2">
    <source>
        <dbReference type="EMBL" id="GGQ94839.1"/>
    </source>
</evidence>
<dbReference type="Proteomes" id="UP000603865">
    <property type="component" value="Unassembled WGS sequence"/>
</dbReference>
<dbReference type="Pfam" id="PF03724">
    <property type="entry name" value="META"/>
    <property type="match status" value="1"/>
</dbReference>
<dbReference type="InterPro" id="IPR005184">
    <property type="entry name" value="DUF306_Meta_HslJ"/>
</dbReference>
<dbReference type="AlphaFoldDB" id="A0A918BXD7"/>
<keyword evidence="3" id="KW-1185">Reference proteome</keyword>
<dbReference type="PANTHER" id="PTHR35535:SF1">
    <property type="entry name" value="HEAT SHOCK PROTEIN HSLJ"/>
    <property type="match status" value="1"/>
</dbReference>
<evidence type="ECO:0000313" key="3">
    <source>
        <dbReference type="Proteomes" id="UP000603865"/>
    </source>
</evidence>
<dbReference type="Gene3D" id="2.40.128.270">
    <property type="match status" value="1"/>
</dbReference>
<organism evidence="2 3">
    <name type="scientific">Deinococcus ruber</name>
    <dbReference type="NCBI Taxonomy" id="1848197"/>
    <lineage>
        <taxon>Bacteria</taxon>
        <taxon>Thermotogati</taxon>
        <taxon>Deinococcota</taxon>
        <taxon>Deinococci</taxon>
        <taxon>Deinococcales</taxon>
        <taxon>Deinococcaceae</taxon>
        <taxon>Deinococcus</taxon>
    </lineage>
</organism>
<sequence length="132" mass="13329">MALLIAATPAQASTASVAPLILIDGTWAVARLSSGQTMPTGVRAVLNLVGGRITGTTGCNSVMGRYSHGGSNLVFQGLASTRKFCAGAAGTTETLVLKSLSGAQKVAVYGPTGQKSMRISGTGGTLYLVKQK</sequence>